<feature type="compositionally biased region" description="Basic residues" evidence="2">
    <location>
        <begin position="122"/>
        <end position="141"/>
    </location>
</feature>
<evidence type="ECO:0000313" key="5">
    <source>
        <dbReference type="Proteomes" id="UP001597326"/>
    </source>
</evidence>
<dbReference type="CDD" id="cd00093">
    <property type="entry name" value="HTH_XRE"/>
    <property type="match status" value="1"/>
</dbReference>
<dbReference type="InterPro" id="IPR012337">
    <property type="entry name" value="RNaseH-like_sf"/>
</dbReference>
<dbReference type="InterPro" id="IPR025246">
    <property type="entry name" value="IS30-like_HTH"/>
</dbReference>
<dbReference type="Proteomes" id="UP001597326">
    <property type="component" value="Unassembled WGS sequence"/>
</dbReference>
<feature type="compositionally biased region" description="Basic residues" evidence="2">
    <location>
        <begin position="213"/>
        <end position="228"/>
    </location>
</feature>
<evidence type="ECO:0000256" key="1">
    <source>
        <dbReference type="ARBA" id="ARBA00023172"/>
    </source>
</evidence>
<feature type="domain" description="Integrase catalytic" evidence="3">
    <location>
        <begin position="237"/>
        <end position="402"/>
    </location>
</feature>
<comment type="caution">
    <text evidence="4">The sequence shown here is derived from an EMBL/GenBank/DDBJ whole genome shotgun (WGS) entry which is preliminary data.</text>
</comment>
<dbReference type="InterPro" id="IPR001584">
    <property type="entry name" value="Integrase_cat-core"/>
</dbReference>
<dbReference type="NCBIfam" id="NF033563">
    <property type="entry name" value="transpos_IS30"/>
    <property type="match status" value="1"/>
</dbReference>
<dbReference type="RefSeq" id="WP_343873345.1">
    <property type="nucleotide sequence ID" value="NZ_BAAAIX010000016.1"/>
</dbReference>
<dbReference type="Pfam" id="PF13936">
    <property type="entry name" value="HTH_38"/>
    <property type="match status" value="1"/>
</dbReference>
<dbReference type="PANTHER" id="PTHR10948:SF23">
    <property type="entry name" value="TRANSPOSASE INSI FOR INSERTION SEQUENCE ELEMENT IS30A-RELATED"/>
    <property type="match status" value="1"/>
</dbReference>
<evidence type="ECO:0000259" key="3">
    <source>
        <dbReference type="PROSITE" id="PS50994"/>
    </source>
</evidence>
<dbReference type="InterPro" id="IPR051917">
    <property type="entry name" value="Transposase-Integrase"/>
</dbReference>
<evidence type="ECO:0000313" key="4">
    <source>
        <dbReference type="EMBL" id="MFD1889731.1"/>
    </source>
</evidence>
<feature type="region of interest" description="Disordered" evidence="2">
    <location>
        <begin position="111"/>
        <end position="141"/>
    </location>
</feature>
<proteinExistence type="predicted"/>
<sequence length="409" mass="46768">MARPGPKPQYAKREALEKLLLRGVSMSEAARRVGVDRKTAKRWRYGRTVPTQDGRVLHYAPVILLKPAKPSSPRYLSLDERVRIADLHREGHSLRAIGRLMGRPASTISRELQRNTSPAGRYRPHQAHQRAMARRPRPRTSRLARDPVLREYVEKQLLRRWSPEQIAQVLPTMFPDQPERWICAETIYQAVYRSDLGGLQRALPGFVLRQRHRQRMRRRHPLARRPGRNHVPTMTSIDQRPASVLDRRECGNWEGDLIMGSGNTSAVITLVERSSRFTFVGHLPPGRKDSATVCDVVAGFLASLPPHLRRTLTWDQGNEMAQHATITARVPGLEIYVCDAHAPWQRPSNENTNGLLRDYLPKGTNLAVFDPVAIAEIQHQLNERPRRSLEWQSPQQVFASLQNTPVLQR</sequence>
<dbReference type="PROSITE" id="PS50994">
    <property type="entry name" value="INTEGRASE"/>
    <property type="match status" value="1"/>
</dbReference>
<dbReference type="SUPFAM" id="SSF53098">
    <property type="entry name" value="Ribonuclease H-like"/>
    <property type="match status" value="1"/>
</dbReference>
<dbReference type="InterPro" id="IPR036397">
    <property type="entry name" value="RNaseH_sf"/>
</dbReference>
<dbReference type="EMBL" id="JBHUFZ010000015">
    <property type="protein sequence ID" value="MFD1889731.1"/>
    <property type="molecule type" value="Genomic_DNA"/>
</dbReference>
<name>A0ABW4RTX8_9ACTN</name>
<dbReference type="InterPro" id="IPR001387">
    <property type="entry name" value="Cro/C1-type_HTH"/>
</dbReference>
<feature type="region of interest" description="Disordered" evidence="2">
    <location>
        <begin position="213"/>
        <end position="235"/>
    </location>
</feature>
<keyword evidence="5" id="KW-1185">Reference proteome</keyword>
<reference evidence="5" key="1">
    <citation type="journal article" date="2019" name="Int. J. Syst. Evol. Microbiol.">
        <title>The Global Catalogue of Microorganisms (GCM) 10K type strain sequencing project: providing services to taxonomists for standard genome sequencing and annotation.</title>
        <authorList>
            <consortium name="The Broad Institute Genomics Platform"/>
            <consortium name="The Broad Institute Genome Sequencing Center for Infectious Disease"/>
            <person name="Wu L."/>
            <person name="Ma J."/>
        </authorList>
    </citation>
    <scope>NUCLEOTIDE SEQUENCE [LARGE SCALE GENOMIC DNA]</scope>
    <source>
        <strain evidence="5">CAIM 431</strain>
    </source>
</reference>
<protein>
    <submittedName>
        <fullName evidence="4">IS30 family transposase</fullName>
    </submittedName>
</protein>
<evidence type="ECO:0000256" key="2">
    <source>
        <dbReference type="SAM" id="MobiDB-lite"/>
    </source>
</evidence>
<dbReference type="PANTHER" id="PTHR10948">
    <property type="entry name" value="TRANSPOSASE"/>
    <property type="match status" value="1"/>
</dbReference>
<keyword evidence="1" id="KW-0233">DNA recombination</keyword>
<organism evidence="4 5">
    <name type="scientific">Luteococcus peritonei</name>
    <dbReference type="NCBI Taxonomy" id="88874"/>
    <lineage>
        <taxon>Bacteria</taxon>
        <taxon>Bacillati</taxon>
        <taxon>Actinomycetota</taxon>
        <taxon>Actinomycetes</taxon>
        <taxon>Propionibacteriales</taxon>
        <taxon>Propionibacteriaceae</taxon>
        <taxon>Luteococcus</taxon>
    </lineage>
</organism>
<dbReference type="InterPro" id="IPR053392">
    <property type="entry name" value="Transposase_IS30-like"/>
</dbReference>
<dbReference type="Gene3D" id="3.30.420.10">
    <property type="entry name" value="Ribonuclease H-like superfamily/Ribonuclease H"/>
    <property type="match status" value="1"/>
</dbReference>
<gene>
    <name evidence="4" type="ORF">ACFSCS_05930</name>
</gene>
<accession>A0ABW4RTX8</accession>